<comment type="caution">
    <text evidence="6">The sequence shown here is derived from an EMBL/GenBank/DDBJ whole genome shotgun (WGS) entry which is preliminary data.</text>
</comment>
<organism evidence="6 7">
    <name type="scientific">Candidatus Faeciplasma pullistercoris</name>
    <dbReference type="NCBI Taxonomy" id="2840800"/>
    <lineage>
        <taxon>Bacteria</taxon>
        <taxon>Bacillati</taxon>
        <taxon>Bacillota</taxon>
        <taxon>Clostridia</taxon>
        <taxon>Eubacteriales</taxon>
        <taxon>Oscillospiraceae</taxon>
        <taxon>Oscillospiraceae incertae sedis</taxon>
        <taxon>Candidatus Faeciplasma</taxon>
    </lineage>
</organism>
<dbReference type="InterPro" id="IPR050519">
    <property type="entry name" value="Glycosyltransf_28_UgtP"/>
</dbReference>
<gene>
    <name evidence="6" type="ORF">IAC39_04380</name>
</gene>
<keyword evidence="2" id="KW-0328">Glycosyltransferase</keyword>
<dbReference type="GO" id="GO:0016020">
    <property type="term" value="C:membrane"/>
    <property type="evidence" value="ECO:0007669"/>
    <property type="project" value="GOC"/>
</dbReference>
<evidence type="ECO:0000313" key="6">
    <source>
        <dbReference type="EMBL" id="HIT58929.1"/>
    </source>
</evidence>
<dbReference type="EMBL" id="DVLL01000017">
    <property type="protein sequence ID" value="HIT58929.1"/>
    <property type="molecule type" value="Genomic_DNA"/>
</dbReference>
<feature type="domain" description="Glycosyl transferase family 1" evidence="4">
    <location>
        <begin position="238"/>
        <end position="354"/>
    </location>
</feature>
<dbReference type="GO" id="GO:0016758">
    <property type="term" value="F:hexosyltransferase activity"/>
    <property type="evidence" value="ECO:0007669"/>
    <property type="project" value="InterPro"/>
</dbReference>
<dbReference type="Proteomes" id="UP000824136">
    <property type="component" value="Unassembled WGS sequence"/>
</dbReference>
<dbReference type="InterPro" id="IPR009695">
    <property type="entry name" value="Diacylglyc_glucosyltr_N"/>
</dbReference>
<dbReference type="PANTHER" id="PTHR43025:SF3">
    <property type="entry name" value="MONOGALACTOSYLDIACYLGLYCEROL SYNTHASE 1, CHLOROPLASTIC"/>
    <property type="match status" value="1"/>
</dbReference>
<name>A0A9D1KJI6_9FIRM</name>
<evidence type="ECO:0000256" key="2">
    <source>
        <dbReference type="ARBA" id="ARBA00022676"/>
    </source>
</evidence>
<sequence length="375" mass="41642">MKGEKMKALILTCNTGQGHNSVAKAINQTIISHGDDALTVDALSFISERTSSFISNWFVKLYRYMPKVFDLGYNLAESYPELFEEGSLIRKFLVSGSDKLYERIAEEGYDCIICPHAFTGLMATHLRATHPELKATTSFVATDYTLVPVTQEIKVDAYFIPDPSLVPSYEKVGIDAGKVYPITGIPVRREFYSKTDKEEAKRLLGIPNGYKHLIMMFGSMGCGPMPKFTSEISKTLPQDTIFTVICGTNDSLKKKLDAAYKNSPQIRIEGFVKDISLIMDSADLYVTKPGGLSTSEARIKKLPMVLFNAVSGCEQTNLEFMIEKGAAIEAKNEAQVAELCRTLLCDPDRLKSMSQVFDDHGIAADEIYEILKNLS</sequence>
<dbReference type="GO" id="GO:0009247">
    <property type="term" value="P:glycolipid biosynthetic process"/>
    <property type="evidence" value="ECO:0007669"/>
    <property type="project" value="InterPro"/>
</dbReference>
<evidence type="ECO:0000313" key="7">
    <source>
        <dbReference type="Proteomes" id="UP000824136"/>
    </source>
</evidence>
<evidence type="ECO:0000256" key="3">
    <source>
        <dbReference type="ARBA" id="ARBA00022679"/>
    </source>
</evidence>
<protein>
    <submittedName>
        <fullName evidence="6">Glycosyltransferase</fullName>
    </submittedName>
</protein>
<dbReference type="InterPro" id="IPR001296">
    <property type="entry name" value="Glyco_trans_1"/>
</dbReference>
<comment type="similarity">
    <text evidence="1">Belongs to the glycosyltransferase 28 family.</text>
</comment>
<evidence type="ECO:0000259" key="4">
    <source>
        <dbReference type="Pfam" id="PF00534"/>
    </source>
</evidence>
<dbReference type="AlphaFoldDB" id="A0A9D1KJI6"/>
<proteinExistence type="inferred from homology"/>
<dbReference type="SUPFAM" id="SSF53756">
    <property type="entry name" value="UDP-Glycosyltransferase/glycogen phosphorylase"/>
    <property type="match status" value="1"/>
</dbReference>
<evidence type="ECO:0000256" key="1">
    <source>
        <dbReference type="ARBA" id="ARBA00006962"/>
    </source>
</evidence>
<evidence type="ECO:0000259" key="5">
    <source>
        <dbReference type="Pfam" id="PF06925"/>
    </source>
</evidence>
<dbReference type="Pfam" id="PF06925">
    <property type="entry name" value="MGDG_synth"/>
    <property type="match status" value="1"/>
</dbReference>
<dbReference type="PANTHER" id="PTHR43025">
    <property type="entry name" value="MONOGALACTOSYLDIACYLGLYCEROL SYNTHASE"/>
    <property type="match status" value="1"/>
</dbReference>
<feature type="domain" description="Diacylglycerol glucosyltransferase N-terminal" evidence="5">
    <location>
        <begin position="19"/>
        <end position="187"/>
    </location>
</feature>
<dbReference type="Pfam" id="PF00534">
    <property type="entry name" value="Glycos_transf_1"/>
    <property type="match status" value="1"/>
</dbReference>
<reference evidence="6" key="2">
    <citation type="journal article" date="2021" name="PeerJ">
        <title>Extensive microbial diversity within the chicken gut microbiome revealed by metagenomics and culture.</title>
        <authorList>
            <person name="Gilroy R."/>
            <person name="Ravi A."/>
            <person name="Getino M."/>
            <person name="Pursley I."/>
            <person name="Horton D.L."/>
            <person name="Alikhan N.F."/>
            <person name="Baker D."/>
            <person name="Gharbi K."/>
            <person name="Hall N."/>
            <person name="Watson M."/>
            <person name="Adriaenssens E.M."/>
            <person name="Foster-Nyarko E."/>
            <person name="Jarju S."/>
            <person name="Secka A."/>
            <person name="Antonio M."/>
            <person name="Oren A."/>
            <person name="Chaudhuri R.R."/>
            <person name="La Ragione R."/>
            <person name="Hildebrand F."/>
            <person name="Pallen M.J."/>
        </authorList>
    </citation>
    <scope>NUCLEOTIDE SEQUENCE</scope>
    <source>
        <strain evidence="6">CHK33-4379</strain>
    </source>
</reference>
<dbReference type="Gene3D" id="3.40.50.2000">
    <property type="entry name" value="Glycogen Phosphorylase B"/>
    <property type="match status" value="1"/>
</dbReference>
<reference evidence="6" key="1">
    <citation type="submission" date="2020-10" db="EMBL/GenBank/DDBJ databases">
        <authorList>
            <person name="Gilroy R."/>
        </authorList>
    </citation>
    <scope>NUCLEOTIDE SEQUENCE</scope>
    <source>
        <strain evidence="6">CHK33-4379</strain>
    </source>
</reference>
<accession>A0A9D1KJI6</accession>
<keyword evidence="3" id="KW-0808">Transferase</keyword>